<keyword evidence="5 7" id="KW-1133">Transmembrane helix</keyword>
<dbReference type="PANTHER" id="PTHR43163:SF6">
    <property type="entry name" value="DIPEPTIDE TRANSPORT SYSTEM PERMEASE PROTEIN DPPB-RELATED"/>
    <property type="match status" value="1"/>
</dbReference>
<evidence type="ECO:0000256" key="1">
    <source>
        <dbReference type="ARBA" id="ARBA00004651"/>
    </source>
</evidence>
<evidence type="ECO:0000256" key="5">
    <source>
        <dbReference type="ARBA" id="ARBA00022989"/>
    </source>
</evidence>
<feature type="domain" description="ABC transmembrane type-1" evidence="8">
    <location>
        <begin position="96"/>
        <end position="333"/>
    </location>
</feature>
<keyword evidence="6 7" id="KW-0472">Membrane</keyword>
<dbReference type="SUPFAM" id="SSF161098">
    <property type="entry name" value="MetI-like"/>
    <property type="match status" value="1"/>
</dbReference>
<dbReference type="EMBL" id="DF820456">
    <property type="protein sequence ID" value="GAK51076.1"/>
    <property type="molecule type" value="Genomic_DNA"/>
</dbReference>
<comment type="similarity">
    <text evidence="7">Belongs to the binding-protein-dependent transport system permease family.</text>
</comment>
<dbReference type="CDD" id="cd06261">
    <property type="entry name" value="TM_PBP2"/>
    <property type="match status" value="1"/>
</dbReference>
<dbReference type="InterPro" id="IPR045621">
    <property type="entry name" value="BPD_transp_1_N"/>
</dbReference>
<accession>A0A0S6VXM4</accession>
<keyword evidence="2 7" id="KW-0813">Transport</keyword>
<dbReference type="Proteomes" id="UP000030700">
    <property type="component" value="Unassembled WGS sequence"/>
</dbReference>
<feature type="transmembrane region" description="Helical" evidence="7">
    <location>
        <begin position="135"/>
        <end position="157"/>
    </location>
</feature>
<feature type="transmembrane region" description="Helical" evidence="7">
    <location>
        <begin position="210"/>
        <end position="229"/>
    </location>
</feature>
<feature type="transmembrane region" description="Helical" evidence="7">
    <location>
        <begin position="264"/>
        <end position="290"/>
    </location>
</feature>
<evidence type="ECO:0000256" key="3">
    <source>
        <dbReference type="ARBA" id="ARBA00022475"/>
    </source>
</evidence>
<protein>
    <submittedName>
        <fullName evidence="9">Binding-protein-dependent transport systems inner membrane component</fullName>
    </submittedName>
</protein>
<dbReference type="InterPro" id="IPR035906">
    <property type="entry name" value="MetI-like_sf"/>
</dbReference>
<dbReference type="Pfam" id="PF19300">
    <property type="entry name" value="BPD_transp_1_N"/>
    <property type="match status" value="1"/>
</dbReference>
<keyword evidence="3" id="KW-1003">Cell membrane</keyword>
<dbReference type="HOGENOM" id="CLU_036879_1_3_0"/>
<name>A0A0S6VXM4_9BACT</name>
<keyword evidence="10" id="KW-1185">Reference proteome</keyword>
<dbReference type="Gene3D" id="1.10.3720.10">
    <property type="entry name" value="MetI-like"/>
    <property type="match status" value="1"/>
</dbReference>
<organism evidence="9">
    <name type="scientific">Candidatus Moduliflexus flocculans</name>
    <dbReference type="NCBI Taxonomy" id="1499966"/>
    <lineage>
        <taxon>Bacteria</taxon>
        <taxon>Candidatus Moduliflexota</taxon>
        <taxon>Candidatus Moduliflexia</taxon>
        <taxon>Candidatus Moduliflexales</taxon>
        <taxon>Candidatus Moduliflexaceae</taxon>
    </lineage>
</organism>
<evidence type="ECO:0000256" key="2">
    <source>
        <dbReference type="ARBA" id="ARBA00022448"/>
    </source>
</evidence>
<proteinExistence type="inferred from homology"/>
<comment type="subcellular location">
    <subcellularLocation>
        <location evidence="1 7">Cell membrane</location>
        <topology evidence="1 7">Multi-pass membrane protein</topology>
    </subcellularLocation>
</comment>
<evidence type="ECO:0000256" key="7">
    <source>
        <dbReference type="RuleBase" id="RU363032"/>
    </source>
</evidence>
<sequence length="343" mass="38779">MLHFILRRLIFLVFVLFGVTIIVFSLLMSFSPERRAAAFIRSPQSARDIDKIVERFGLNDPAYIQYGRWMKQVFQGNLGWSLVASSTVMEAFLRYFPVTLELNLFSSPLIILAGLWLGTLAGIHRDTWIDHLSRILSIVFWSLPTFLFSLILLMIFYGKFNWFPPGIVSDKVNLFILDHPDAFTRYTGMYTLDGLLNGQLWITLDALRHLVLPVVTNVAVIFALLVRIMRSGMIETLSQEYILTAKAKGADKKTVELKHARKNALIPVLTVSGVLIAGLMTGSISVEYVFNRQGMGWWLANSAIQLDVPALLAVCLFIGVIYVVANLCVDLLYAYLDPRIRLN</sequence>
<gene>
    <name evidence="9" type="ORF">U14_02318</name>
</gene>
<keyword evidence="4 7" id="KW-0812">Transmembrane</keyword>
<dbReference type="GO" id="GO:0005886">
    <property type="term" value="C:plasma membrane"/>
    <property type="evidence" value="ECO:0007669"/>
    <property type="project" value="UniProtKB-SubCell"/>
</dbReference>
<evidence type="ECO:0000313" key="10">
    <source>
        <dbReference type="Proteomes" id="UP000030700"/>
    </source>
</evidence>
<dbReference type="InterPro" id="IPR000515">
    <property type="entry name" value="MetI-like"/>
</dbReference>
<reference evidence="9" key="1">
    <citation type="journal article" date="2015" name="PeerJ">
        <title>First genomic representation of candidate bacterial phylum KSB3 points to enhanced environmental sensing as a trigger of wastewater bulking.</title>
        <authorList>
            <person name="Sekiguchi Y."/>
            <person name="Ohashi A."/>
            <person name="Parks D.H."/>
            <person name="Yamauchi T."/>
            <person name="Tyson G.W."/>
            <person name="Hugenholtz P."/>
        </authorList>
    </citation>
    <scope>NUCLEOTIDE SEQUENCE [LARGE SCALE GENOMIC DNA]</scope>
</reference>
<evidence type="ECO:0000259" key="8">
    <source>
        <dbReference type="PROSITE" id="PS50928"/>
    </source>
</evidence>
<feature type="transmembrane region" description="Helical" evidence="7">
    <location>
        <begin position="310"/>
        <end position="336"/>
    </location>
</feature>
<evidence type="ECO:0000313" key="9">
    <source>
        <dbReference type="EMBL" id="GAK51076.1"/>
    </source>
</evidence>
<evidence type="ECO:0000256" key="4">
    <source>
        <dbReference type="ARBA" id="ARBA00022692"/>
    </source>
</evidence>
<dbReference type="AlphaFoldDB" id="A0A0S6VXM4"/>
<dbReference type="PROSITE" id="PS50928">
    <property type="entry name" value="ABC_TM1"/>
    <property type="match status" value="1"/>
</dbReference>
<dbReference type="PANTHER" id="PTHR43163">
    <property type="entry name" value="DIPEPTIDE TRANSPORT SYSTEM PERMEASE PROTEIN DPPB-RELATED"/>
    <property type="match status" value="1"/>
</dbReference>
<dbReference type="GO" id="GO:0055085">
    <property type="term" value="P:transmembrane transport"/>
    <property type="evidence" value="ECO:0007669"/>
    <property type="project" value="InterPro"/>
</dbReference>
<evidence type="ECO:0000256" key="6">
    <source>
        <dbReference type="ARBA" id="ARBA00023136"/>
    </source>
</evidence>
<dbReference type="Pfam" id="PF00528">
    <property type="entry name" value="BPD_transp_1"/>
    <property type="match status" value="1"/>
</dbReference>
<feature type="transmembrane region" description="Helical" evidence="7">
    <location>
        <begin position="6"/>
        <end position="27"/>
    </location>
</feature>
<feature type="transmembrane region" description="Helical" evidence="7">
    <location>
        <begin position="102"/>
        <end position="123"/>
    </location>
</feature>
<dbReference type="STRING" id="1499966.U14_02318"/>